<name>A0AAV7FLT8_DENCH</name>
<evidence type="ECO:0000313" key="1">
    <source>
        <dbReference type="EMBL" id="KAH0435561.1"/>
    </source>
</evidence>
<protein>
    <submittedName>
        <fullName evidence="1">Uncharacterized protein</fullName>
    </submittedName>
</protein>
<dbReference type="Proteomes" id="UP000775213">
    <property type="component" value="Unassembled WGS sequence"/>
</dbReference>
<dbReference type="AlphaFoldDB" id="A0AAV7FLT8"/>
<comment type="caution">
    <text evidence="1">The sequence shown here is derived from an EMBL/GenBank/DDBJ whole genome shotgun (WGS) entry which is preliminary data.</text>
</comment>
<keyword evidence="2" id="KW-1185">Reference proteome</keyword>
<accession>A0AAV7FLT8</accession>
<gene>
    <name evidence="1" type="ORF">IEQ34_026568</name>
</gene>
<reference evidence="1 2" key="1">
    <citation type="journal article" date="2021" name="Hortic Res">
        <title>Chromosome-scale assembly of the Dendrobium chrysotoxum genome enhances the understanding of orchid evolution.</title>
        <authorList>
            <person name="Zhang Y."/>
            <person name="Zhang G.Q."/>
            <person name="Zhang D."/>
            <person name="Liu X.D."/>
            <person name="Xu X.Y."/>
            <person name="Sun W.H."/>
            <person name="Yu X."/>
            <person name="Zhu X."/>
            <person name="Wang Z.W."/>
            <person name="Zhao X."/>
            <person name="Zhong W.Y."/>
            <person name="Chen H."/>
            <person name="Yin W.L."/>
            <person name="Huang T."/>
            <person name="Niu S.C."/>
            <person name="Liu Z.J."/>
        </authorList>
    </citation>
    <scope>NUCLEOTIDE SEQUENCE [LARGE SCALE GENOMIC DNA]</scope>
    <source>
        <strain evidence="1">Lindl</strain>
    </source>
</reference>
<sequence>MALLECYEIKEERFGPVVDKKAGDVQDTVLKLNVPKPVAFSAPEFDAGVAELSDAVDELKTSFIGDRPRVGPTTADPWP</sequence>
<organism evidence="1 2">
    <name type="scientific">Dendrobium chrysotoxum</name>
    <name type="common">Orchid</name>
    <dbReference type="NCBI Taxonomy" id="161865"/>
    <lineage>
        <taxon>Eukaryota</taxon>
        <taxon>Viridiplantae</taxon>
        <taxon>Streptophyta</taxon>
        <taxon>Embryophyta</taxon>
        <taxon>Tracheophyta</taxon>
        <taxon>Spermatophyta</taxon>
        <taxon>Magnoliopsida</taxon>
        <taxon>Liliopsida</taxon>
        <taxon>Asparagales</taxon>
        <taxon>Orchidaceae</taxon>
        <taxon>Epidendroideae</taxon>
        <taxon>Malaxideae</taxon>
        <taxon>Dendrobiinae</taxon>
        <taxon>Dendrobium</taxon>
    </lineage>
</organism>
<dbReference type="EMBL" id="JAGFBR010000766">
    <property type="protein sequence ID" value="KAH0435561.1"/>
    <property type="molecule type" value="Genomic_DNA"/>
</dbReference>
<evidence type="ECO:0000313" key="2">
    <source>
        <dbReference type="Proteomes" id="UP000775213"/>
    </source>
</evidence>
<proteinExistence type="predicted"/>